<reference evidence="3 4" key="1">
    <citation type="submission" date="2017-10" db="EMBL/GenBank/DDBJ databases">
        <title>Genomics of the genus Arcobacter.</title>
        <authorList>
            <person name="Perez-Cataluna A."/>
            <person name="Figueras M.J."/>
        </authorList>
    </citation>
    <scope>NUCLEOTIDE SEQUENCE [LARGE SCALE GENOMIC DNA]</scope>
    <source>
        <strain evidence="3 4">DSM 24636</strain>
    </source>
</reference>
<feature type="domain" description="Double Cache" evidence="2">
    <location>
        <begin position="45"/>
        <end position="223"/>
    </location>
</feature>
<gene>
    <name evidence="3" type="ORF">CRV06_01290</name>
</gene>
<dbReference type="AlphaFoldDB" id="A0A4Q0Y7S1"/>
<dbReference type="OrthoDB" id="5338538at2"/>
<keyword evidence="1" id="KW-0812">Transmembrane</keyword>
<name>A0A4Q0Y7S1_9BACT</name>
<dbReference type="EMBL" id="PDKO01000001">
    <property type="protein sequence ID" value="RXJ64621.1"/>
    <property type="molecule type" value="Genomic_DNA"/>
</dbReference>
<dbReference type="Proteomes" id="UP000290191">
    <property type="component" value="Unassembled WGS sequence"/>
</dbReference>
<comment type="caution">
    <text evidence="3">The sequence shown here is derived from an EMBL/GenBank/DDBJ whole genome shotgun (WGS) entry which is preliminary data.</text>
</comment>
<protein>
    <recommendedName>
        <fullName evidence="2">Double Cache domain-containing protein</fullName>
    </recommendedName>
</protein>
<evidence type="ECO:0000313" key="3">
    <source>
        <dbReference type="EMBL" id="RXJ64621.1"/>
    </source>
</evidence>
<keyword evidence="1" id="KW-1133">Transmembrane helix</keyword>
<dbReference type="Pfam" id="PF14827">
    <property type="entry name" value="dCache_3"/>
    <property type="match status" value="1"/>
</dbReference>
<proteinExistence type="predicted"/>
<keyword evidence="1" id="KW-0472">Membrane</keyword>
<evidence type="ECO:0000259" key="2">
    <source>
        <dbReference type="Pfam" id="PF14827"/>
    </source>
</evidence>
<organism evidence="3 4">
    <name type="scientific">Halarcobacter anaerophilus</name>
    <dbReference type="NCBI Taxonomy" id="877500"/>
    <lineage>
        <taxon>Bacteria</taxon>
        <taxon>Pseudomonadati</taxon>
        <taxon>Campylobacterota</taxon>
        <taxon>Epsilonproteobacteria</taxon>
        <taxon>Campylobacterales</taxon>
        <taxon>Arcobacteraceae</taxon>
        <taxon>Halarcobacter</taxon>
    </lineage>
</organism>
<accession>A0A4Q0Y7S1</accession>
<dbReference type="InterPro" id="IPR029150">
    <property type="entry name" value="dCache_3"/>
</dbReference>
<feature type="transmembrane region" description="Helical" evidence="1">
    <location>
        <begin position="12"/>
        <end position="36"/>
    </location>
</feature>
<keyword evidence="4" id="KW-1185">Reference proteome</keyword>
<dbReference type="STRING" id="877500.GCA_000935065_02465"/>
<evidence type="ECO:0000256" key="1">
    <source>
        <dbReference type="SAM" id="Phobius"/>
    </source>
</evidence>
<evidence type="ECO:0000313" key="4">
    <source>
        <dbReference type="Proteomes" id="UP000290191"/>
    </source>
</evidence>
<sequence>MKKGYAYILKIFNYIINRYIFSILIVTAILLSFIYYKLSLIDRSNNLLSQLENGLATARYLFEEQKRYALSLSLLLSQDKEIQESFIKKERQESFKIVNKKIDLLKKLQNSEMDVQIHNKNLSTYIRSWDFSKKDIPLETFRKGLVKVKKQMKPLVSIELGKRLNIKAISPLIQNNQFIGSLEVIIGFDYLEKELKQKGFDTFILLKNKFLNIADTLKTNPSFKGFTLVNNQNQNIDSLEYFNLKELKDYGYFTSQHKAFSYFSIYSLDREKLGYIIISLANKDNILIKYSYEKRRTEENSGIIIE</sequence>